<sequence length="67" mass="7536">MQCICNDNCIPQVILSKPFLSYTPNTNIALEYACKKYIKIDFLSGSIIVSYVCYASCCTLSFQCKGY</sequence>
<organism evidence="1 2">
    <name type="scientific">Xenopus laevis</name>
    <name type="common">African clawed frog</name>
    <dbReference type="NCBI Taxonomy" id="8355"/>
    <lineage>
        <taxon>Eukaryota</taxon>
        <taxon>Metazoa</taxon>
        <taxon>Chordata</taxon>
        <taxon>Craniata</taxon>
        <taxon>Vertebrata</taxon>
        <taxon>Euteleostomi</taxon>
        <taxon>Amphibia</taxon>
        <taxon>Batrachia</taxon>
        <taxon>Anura</taxon>
        <taxon>Pipoidea</taxon>
        <taxon>Pipidae</taxon>
        <taxon>Xenopodinae</taxon>
        <taxon>Xenopus</taxon>
        <taxon>Xenopus</taxon>
    </lineage>
</organism>
<proteinExistence type="predicted"/>
<evidence type="ECO:0000313" key="2">
    <source>
        <dbReference type="Proteomes" id="UP000694892"/>
    </source>
</evidence>
<accession>A0A974DJH5</accession>
<evidence type="ECO:0000313" key="1">
    <source>
        <dbReference type="EMBL" id="OCT91971.1"/>
    </source>
</evidence>
<dbReference type="EMBL" id="CM004469">
    <property type="protein sequence ID" value="OCT91971.1"/>
    <property type="molecule type" value="Genomic_DNA"/>
</dbReference>
<name>A0A974DJH5_XENLA</name>
<dbReference type="AlphaFoldDB" id="A0A974DJH5"/>
<protein>
    <submittedName>
        <fullName evidence="1">Uncharacterized protein</fullName>
    </submittedName>
</protein>
<reference evidence="2" key="1">
    <citation type="journal article" date="2016" name="Nature">
        <title>Genome evolution in the allotetraploid frog Xenopus laevis.</title>
        <authorList>
            <person name="Session A.M."/>
            <person name="Uno Y."/>
            <person name="Kwon T."/>
            <person name="Chapman J.A."/>
            <person name="Toyoda A."/>
            <person name="Takahashi S."/>
            <person name="Fukui A."/>
            <person name="Hikosaka A."/>
            <person name="Suzuki A."/>
            <person name="Kondo M."/>
            <person name="van Heeringen S.J."/>
            <person name="Quigley I."/>
            <person name="Heinz S."/>
            <person name="Ogino H."/>
            <person name="Ochi H."/>
            <person name="Hellsten U."/>
            <person name="Lyons J.B."/>
            <person name="Simakov O."/>
            <person name="Putnam N."/>
            <person name="Stites J."/>
            <person name="Kuroki Y."/>
            <person name="Tanaka T."/>
            <person name="Michiue T."/>
            <person name="Watanabe M."/>
            <person name="Bogdanovic O."/>
            <person name="Lister R."/>
            <person name="Georgiou G."/>
            <person name="Paranjpe S.S."/>
            <person name="van Kruijsbergen I."/>
            <person name="Shu S."/>
            <person name="Carlson J."/>
            <person name="Kinoshita T."/>
            <person name="Ohta Y."/>
            <person name="Mawaribuchi S."/>
            <person name="Jenkins J."/>
            <person name="Grimwood J."/>
            <person name="Schmutz J."/>
            <person name="Mitros T."/>
            <person name="Mozaffari S.V."/>
            <person name="Suzuki Y."/>
            <person name="Haramoto Y."/>
            <person name="Yamamoto T.S."/>
            <person name="Takagi C."/>
            <person name="Heald R."/>
            <person name="Miller K."/>
            <person name="Haudenschild C."/>
            <person name="Kitzman J."/>
            <person name="Nakayama T."/>
            <person name="Izutsu Y."/>
            <person name="Robert J."/>
            <person name="Fortriede J."/>
            <person name="Burns K."/>
            <person name="Lotay V."/>
            <person name="Karimi K."/>
            <person name="Yasuoka Y."/>
            <person name="Dichmann D.S."/>
            <person name="Flajnik M.F."/>
            <person name="Houston D.W."/>
            <person name="Shendure J."/>
            <person name="DuPasquier L."/>
            <person name="Vize P.D."/>
            <person name="Zorn A.M."/>
            <person name="Ito M."/>
            <person name="Marcotte E.M."/>
            <person name="Wallingford J.B."/>
            <person name="Ito Y."/>
            <person name="Asashima M."/>
            <person name="Ueno N."/>
            <person name="Matsuda Y."/>
            <person name="Veenstra G.J."/>
            <person name="Fujiyama A."/>
            <person name="Harland R.M."/>
            <person name="Taira M."/>
            <person name="Rokhsar D.S."/>
        </authorList>
    </citation>
    <scope>NUCLEOTIDE SEQUENCE [LARGE SCALE GENOMIC DNA]</scope>
    <source>
        <strain evidence="2">J</strain>
    </source>
</reference>
<dbReference type="Proteomes" id="UP000694892">
    <property type="component" value="Chromosome 2S"/>
</dbReference>
<gene>
    <name evidence="1" type="ORF">XELAEV_18015028mg</name>
</gene>